<proteinExistence type="predicted"/>
<dbReference type="EMBL" id="JARIHO010000014">
    <property type="protein sequence ID" value="KAJ7350673.1"/>
    <property type="molecule type" value="Genomic_DNA"/>
</dbReference>
<evidence type="ECO:0000313" key="3">
    <source>
        <dbReference type="EMBL" id="KAJ7350673.1"/>
    </source>
</evidence>
<organism evidence="3 4">
    <name type="scientific">Mycena albidolilacea</name>
    <dbReference type="NCBI Taxonomy" id="1033008"/>
    <lineage>
        <taxon>Eukaryota</taxon>
        <taxon>Fungi</taxon>
        <taxon>Dikarya</taxon>
        <taxon>Basidiomycota</taxon>
        <taxon>Agaricomycotina</taxon>
        <taxon>Agaricomycetes</taxon>
        <taxon>Agaricomycetidae</taxon>
        <taxon>Agaricales</taxon>
        <taxon>Marasmiineae</taxon>
        <taxon>Mycenaceae</taxon>
        <taxon>Mycena</taxon>
    </lineage>
</organism>
<dbReference type="CDD" id="cd02208">
    <property type="entry name" value="cupin_RmlC-like"/>
    <property type="match status" value="1"/>
</dbReference>
<dbReference type="Gene3D" id="2.60.120.10">
    <property type="entry name" value="Jelly Rolls"/>
    <property type="match status" value="1"/>
</dbReference>
<dbReference type="InterPro" id="IPR011051">
    <property type="entry name" value="RmlC_Cupin_sf"/>
</dbReference>
<sequence length="205" mass="22414">MALSSPFPKCVADGAWVFFGALRTYALKSGDDGSFNRDKYLRTPTPTLGKTAPAGRGSTATPPYHWHLYQTETFDVNSGILCYILDGKQGKLQAGETVSIPPRHWHTFWSDPASGVDLDANITVRGGPNPGFDETFVRNSYGYLSSCTMQNLTPANPIQMLTFMYSADVTPELPLNLGRFANYALGTWLGWLGGFKSEDSAFAPK</sequence>
<protein>
    <recommendedName>
        <fullName evidence="2">Cupin type-2 domain-containing protein</fullName>
    </recommendedName>
</protein>
<dbReference type="Proteomes" id="UP001218218">
    <property type="component" value="Unassembled WGS sequence"/>
</dbReference>
<evidence type="ECO:0000259" key="2">
    <source>
        <dbReference type="Pfam" id="PF07883"/>
    </source>
</evidence>
<dbReference type="SUPFAM" id="SSF51182">
    <property type="entry name" value="RmlC-like cupins"/>
    <property type="match status" value="1"/>
</dbReference>
<gene>
    <name evidence="3" type="ORF">DFH08DRAFT_862087</name>
</gene>
<comment type="caution">
    <text evidence="3">The sequence shown here is derived from an EMBL/GenBank/DDBJ whole genome shotgun (WGS) entry which is preliminary data.</text>
</comment>
<dbReference type="InterPro" id="IPR013096">
    <property type="entry name" value="Cupin_2"/>
</dbReference>
<keyword evidence="4" id="KW-1185">Reference proteome</keyword>
<feature type="region of interest" description="Disordered" evidence="1">
    <location>
        <begin position="38"/>
        <end position="58"/>
    </location>
</feature>
<feature type="domain" description="Cupin type-2" evidence="2">
    <location>
        <begin position="61"/>
        <end position="109"/>
    </location>
</feature>
<name>A0AAD7A7I4_9AGAR</name>
<accession>A0AAD7A7I4</accession>
<dbReference type="InterPro" id="IPR014710">
    <property type="entry name" value="RmlC-like_jellyroll"/>
</dbReference>
<dbReference type="AlphaFoldDB" id="A0AAD7A7I4"/>
<evidence type="ECO:0000256" key="1">
    <source>
        <dbReference type="SAM" id="MobiDB-lite"/>
    </source>
</evidence>
<reference evidence="3" key="1">
    <citation type="submission" date="2023-03" db="EMBL/GenBank/DDBJ databases">
        <title>Massive genome expansion in bonnet fungi (Mycena s.s.) driven by repeated elements and novel gene families across ecological guilds.</title>
        <authorList>
            <consortium name="Lawrence Berkeley National Laboratory"/>
            <person name="Harder C.B."/>
            <person name="Miyauchi S."/>
            <person name="Viragh M."/>
            <person name="Kuo A."/>
            <person name="Thoen E."/>
            <person name="Andreopoulos B."/>
            <person name="Lu D."/>
            <person name="Skrede I."/>
            <person name="Drula E."/>
            <person name="Henrissat B."/>
            <person name="Morin E."/>
            <person name="Kohler A."/>
            <person name="Barry K."/>
            <person name="LaButti K."/>
            <person name="Morin E."/>
            <person name="Salamov A."/>
            <person name="Lipzen A."/>
            <person name="Mereny Z."/>
            <person name="Hegedus B."/>
            <person name="Baldrian P."/>
            <person name="Stursova M."/>
            <person name="Weitz H."/>
            <person name="Taylor A."/>
            <person name="Grigoriev I.V."/>
            <person name="Nagy L.G."/>
            <person name="Martin F."/>
            <person name="Kauserud H."/>
        </authorList>
    </citation>
    <scope>NUCLEOTIDE SEQUENCE</scope>
    <source>
        <strain evidence="3">CBHHK002</strain>
    </source>
</reference>
<dbReference type="Pfam" id="PF07883">
    <property type="entry name" value="Cupin_2"/>
    <property type="match status" value="1"/>
</dbReference>
<evidence type="ECO:0000313" key="4">
    <source>
        <dbReference type="Proteomes" id="UP001218218"/>
    </source>
</evidence>